<feature type="region of interest" description="Disordered" evidence="1">
    <location>
        <begin position="42"/>
        <end position="65"/>
    </location>
</feature>
<evidence type="ECO:0008006" key="3">
    <source>
        <dbReference type="Google" id="ProtNLM"/>
    </source>
</evidence>
<evidence type="ECO:0000256" key="1">
    <source>
        <dbReference type="SAM" id="MobiDB-lite"/>
    </source>
</evidence>
<dbReference type="AlphaFoldDB" id="F8ND45"/>
<feature type="compositionally biased region" description="Low complexity" evidence="1">
    <location>
        <begin position="105"/>
        <end position="116"/>
    </location>
</feature>
<name>F8ND45_SERL9</name>
<protein>
    <recommendedName>
        <fullName evidence="3">Carbohydrate-binding module family 50 protein</fullName>
    </recommendedName>
</protein>
<gene>
    <name evidence="2" type="ORF">SERLADRAFT_454412</name>
</gene>
<dbReference type="OrthoDB" id="2107166at2759"/>
<dbReference type="RefSeq" id="XP_007312013.1">
    <property type="nucleotide sequence ID" value="XM_007311951.1"/>
</dbReference>
<proteinExistence type="predicted"/>
<sequence>MSNRWTQYTEDSCRLPEGVTRIAYDADSGRYTFRDRSGQLYESAPHAEYGELTPVSSPSSHRRRVTITERRDPRLYAKFTNGPPKTFNDILPSDYIASPLEADADGSSDGSKSPSPVDAKDAVKGRFINAVRQSTVPKMHNAVDGVMKRSKSMVDRRRTRSATEDKRLLLSSDGESIRSVHELDDQEIFARIISQYGPPPSYPSRVSKTA</sequence>
<dbReference type="Proteomes" id="UP000008064">
    <property type="component" value="Unassembled WGS sequence"/>
</dbReference>
<reference evidence="2" key="1">
    <citation type="submission" date="2011-04" db="EMBL/GenBank/DDBJ databases">
        <title>Evolution of plant cell wall degrading machinery underlies the functional diversity of forest fungi.</title>
        <authorList>
            <consortium name="US DOE Joint Genome Institute (JGI-PGF)"/>
            <person name="Eastwood D.C."/>
            <person name="Floudas D."/>
            <person name="Binder M."/>
            <person name="Majcherczyk A."/>
            <person name="Schneider P."/>
            <person name="Aerts A."/>
            <person name="Asiegbu F.O."/>
            <person name="Baker S.E."/>
            <person name="Barry K."/>
            <person name="Bendiksby M."/>
            <person name="Blumentritt M."/>
            <person name="Coutinho P.M."/>
            <person name="Cullen D."/>
            <person name="Cullen D."/>
            <person name="Gathman A."/>
            <person name="Goodell B."/>
            <person name="Henrissat B."/>
            <person name="Ihrmark K."/>
            <person name="Kauserud H."/>
            <person name="Kohler A."/>
            <person name="LaButti K."/>
            <person name="Lapidus A."/>
            <person name="Lavin J.L."/>
            <person name="Lee Y.-H."/>
            <person name="Lindquist E."/>
            <person name="Lilly W."/>
            <person name="Lucas S."/>
            <person name="Morin E."/>
            <person name="Murat C."/>
            <person name="Oguiza J.A."/>
            <person name="Park J."/>
            <person name="Pisabarro A.G."/>
            <person name="Riley R."/>
            <person name="Rosling A."/>
            <person name="Salamov A."/>
            <person name="Schmidt O."/>
            <person name="Schmutz J."/>
            <person name="Skrede I."/>
            <person name="Stenlid J."/>
            <person name="Wiebenga A."/>
            <person name="Xie X."/>
            <person name="Kues U."/>
            <person name="Hibbett D.S."/>
            <person name="Hoffmeister D."/>
            <person name="Hogberg N."/>
            <person name="Martin F."/>
            <person name="Grigoriev I.V."/>
            <person name="Watkinson S.C."/>
        </authorList>
    </citation>
    <scope>NUCLEOTIDE SEQUENCE</scope>
    <source>
        <strain evidence="2">S7.9</strain>
    </source>
</reference>
<dbReference type="HOGENOM" id="CLU_113835_0_0_1"/>
<dbReference type="KEGG" id="sla:SERLADRAFT_454412"/>
<evidence type="ECO:0000313" key="2">
    <source>
        <dbReference type="EMBL" id="EGO30129.1"/>
    </source>
</evidence>
<dbReference type="EMBL" id="GL945428">
    <property type="protein sequence ID" value="EGO30129.1"/>
    <property type="molecule type" value="Genomic_DNA"/>
</dbReference>
<dbReference type="GeneID" id="18817017"/>
<accession>F8ND45</accession>
<organism>
    <name type="scientific">Serpula lacrymans var. lacrymans (strain S7.9)</name>
    <name type="common">Dry rot fungus</name>
    <dbReference type="NCBI Taxonomy" id="578457"/>
    <lineage>
        <taxon>Eukaryota</taxon>
        <taxon>Fungi</taxon>
        <taxon>Dikarya</taxon>
        <taxon>Basidiomycota</taxon>
        <taxon>Agaricomycotina</taxon>
        <taxon>Agaricomycetes</taxon>
        <taxon>Agaricomycetidae</taxon>
        <taxon>Boletales</taxon>
        <taxon>Coniophorineae</taxon>
        <taxon>Serpulaceae</taxon>
        <taxon>Serpula</taxon>
    </lineage>
</organism>
<feature type="region of interest" description="Disordered" evidence="1">
    <location>
        <begin position="98"/>
        <end position="123"/>
    </location>
</feature>